<dbReference type="AlphaFoldDB" id="A0A6P2D3B5"/>
<dbReference type="RefSeq" id="WP_162669983.1">
    <property type="nucleotide sequence ID" value="NZ_LR593886.1"/>
</dbReference>
<dbReference type="Proteomes" id="UP000464178">
    <property type="component" value="Chromosome"/>
</dbReference>
<dbReference type="Pfam" id="PF13180">
    <property type="entry name" value="PDZ_2"/>
    <property type="match status" value="1"/>
</dbReference>
<sequence>MITVTATITALLLGGMTYTRAPVPPELRPDPTGRGYLGVTLGEGVVIDRIEPNAPAAKFGLRQADVILRVGTLHPRDYSEAVTHICSFRPGAIVEIEVQRGGERKVFKVKLGLRPAELDYTDRRPGVPVIED</sequence>
<evidence type="ECO:0000313" key="2">
    <source>
        <dbReference type="EMBL" id="VTR95583.1"/>
    </source>
</evidence>
<dbReference type="EMBL" id="LR593886">
    <property type="protein sequence ID" value="VTR95583.1"/>
    <property type="molecule type" value="Genomic_DNA"/>
</dbReference>
<dbReference type="SMART" id="SM00228">
    <property type="entry name" value="PDZ"/>
    <property type="match status" value="1"/>
</dbReference>
<reference evidence="2 3" key="1">
    <citation type="submission" date="2019-05" db="EMBL/GenBank/DDBJ databases">
        <authorList>
            <consortium name="Science for Life Laboratories"/>
        </authorList>
    </citation>
    <scope>NUCLEOTIDE SEQUENCE [LARGE SCALE GENOMIC DNA]</scope>
    <source>
        <strain evidence="2">Soil9</strain>
    </source>
</reference>
<evidence type="ECO:0000313" key="3">
    <source>
        <dbReference type="Proteomes" id="UP000464178"/>
    </source>
</evidence>
<name>A0A6P2D3B5_9BACT</name>
<organism evidence="2 3">
    <name type="scientific">Gemmata massiliana</name>
    <dbReference type="NCBI Taxonomy" id="1210884"/>
    <lineage>
        <taxon>Bacteria</taxon>
        <taxon>Pseudomonadati</taxon>
        <taxon>Planctomycetota</taxon>
        <taxon>Planctomycetia</taxon>
        <taxon>Gemmatales</taxon>
        <taxon>Gemmataceae</taxon>
        <taxon>Gemmata</taxon>
    </lineage>
</organism>
<feature type="domain" description="PDZ" evidence="1">
    <location>
        <begin position="24"/>
        <end position="85"/>
    </location>
</feature>
<keyword evidence="3" id="KW-1185">Reference proteome</keyword>
<dbReference type="InterPro" id="IPR036034">
    <property type="entry name" value="PDZ_sf"/>
</dbReference>
<gene>
    <name evidence="2" type="ORF">SOIL9_21310</name>
</gene>
<accession>A0A6P2D3B5</accession>
<dbReference type="InterPro" id="IPR001478">
    <property type="entry name" value="PDZ"/>
</dbReference>
<dbReference type="SUPFAM" id="SSF50156">
    <property type="entry name" value="PDZ domain-like"/>
    <property type="match status" value="1"/>
</dbReference>
<dbReference type="PROSITE" id="PS50106">
    <property type="entry name" value="PDZ"/>
    <property type="match status" value="1"/>
</dbReference>
<proteinExistence type="predicted"/>
<dbReference type="KEGG" id="gms:SOIL9_21310"/>
<evidence type="ECO:0000259" key="1">
    <source>
        <dbReference type="PROSITE" id="PS50106"/>
    </source>
</evidence>
<protein>
    <recommendedName>
        <fullName evidence="1">PDZ domain-containing protein</fullName>
    </recommendedName>
</protein>
<dbReference type="Gene3D" id="2.30.42.10">
    <property type="match status" value="1"/>
</dbReference>